<sequence>MASIPSLSQSSLLLPSRPSPPRRVHLITSRHSTSPAVHSPVIISLANQNPNLPFTTIQARAFSDSKVPTTFTVDSAGGGFDILPDSGGPDDNFKGNSGGGGGDGNGDGPSGEGQDEGGAHEKKPPGLSMSQKLTLGYAGLIVIGGMAGYVKAGSVKSLASGLFSAFVLGWVYNLLPRAPVQASVLGLGVSALLLVVMGGRFRKSGKVFPAGVVAFTSLVMSGGYLHGILRSLH</sequence>
<feature type="transmembrane region" description="Helical" evidence="7">
    <location>
        <begin position="133"/>
        <end position="152"/>
    </location>
</feature>
<dbReference type="Gene3D" id="1.10.10.1740">
    <property type="entry name" value="Transmembrane protein 14-like"/>
    <property type="match status" value="1"/>
</dbReference>
<evidence type="ECO:0000256" key="7">
    <source>
        <dbReference type="SAM" id="Phobius"/>
    </source>
</evidence>
<evidence type="ECO:0000256" key="2">
    <source>
        <dbReference type="ARBA" id="ARBA00007590"/>
    </source>
</evidence>
<feature type="region of interest" description="Disordered" evidence="6">
    <location>
        <begin position="1"/>
        <end position="24"/>
    </location>
</feature>
<evidence type="ECO:0000313" key="8">
    <source>
        <dbReference type="EMBL" id="GER27597.1"/>
    </source>
</evidence>
<dbReference type="PANTHER" id="PTHR12668">
    <property type="entry name" value="TRANSMEMBRANE PROTEIN 14, 15"/>
    <property type="match status" value="1"/>
</dbReference>
<keyword evidence="3 7" id="KW-0812">Transmembrane</keyword>
<keyword evidence="5 7" id="KW-0472">Membrane</keyword>
<dbReference type="OrthoDB" id="5620at2759"/>
<reference evidence="9" key="1">
    <citation type="journal article" date="2019" name="Curr. Biol.">
        <title>Genome Sequence of Striga asiatica Provides Insight into the Evolution of Plant Parasitism.</title>
        <authorList>
            <person name="Yoshida S."/>
            <person name="Kim S."/>
            <person name="Wafula E.K."/>
            <person name="Tanskanen J."/>
            <person name="Kim Y.M."/>
            <person name="Honaas L."/>
            <person name="Yang Z."/>
            <person name="Spallek T."/>
            <person name="Conn C.E."/>
            <person name="Ichihashi Y."/>
            <person name="Cheong K."/>
            <person name="Cui S."/>
            <person name="Der J.P."/>
            <person name="Gundlach H."/>
            <person name="Jiao Y."/>
            <person name="Hori C."/>
            <person name="Ishida J.K."/>
            <person name="Kasahara H."/>
            <person name="Kiba T."/>
            <person name="Kim M.S."/>
            <person name="Koo N."/>
            <person name="Laohavisit A."/>
            <person name="Lee Y.H."/>
            <person name="Lumba S."/>
            <person name="McCourt P."/>
            <person name="Mortimer J.C."/>
            <person name="Mutuku J.M."/>
            <person name="Nomura T."/>
            <person name="Sasaki-Sekimoto Y."/>
            <person name="Seto Y."/>
            <person name="Wang Y."/>
            <person name="Wakatake T."/>
            <person name="Sakakibara H."/>
            <person name="Demura T."/>
            <person name="Yamaguchi S."/>
            <person name="Yoneyama K."/>
            <person name="Manabe R.I."/>
            <person name="Nelson D.C."/>
            <person name="Schulman A.H."/>
            <person name="Timko M.P."/>
            <person name="dePamphilis C.W."/>
            <person name="Choi D."/>
            <person name="Shirasu K."/>
        </authorList>
    </citation>
    <scope>NUCLEOTIDE SEQUENCE [LARGE SCALE GENOMIC DNA]</scope>
    <source>
        <strain evidence="9">cv. UVA1</strain>
    </source>
</reference>
<dbReference type="Pfam" id="PF03647">
    <property type="entry name" value="Tmemb_14"/>
    <property type="match status" value="1"/>
</dbReference>
<comment type="similarity">
    <text evidence="2">Belongs to the TMEM14 family.</text>
</comment>
<organism evidence="8 9">
    <name type="scientific">Striga asiatica</name>
    <name type="common">Asiatic witchweed</name>
    <name type="synonym">Buchnera asiatica</name>
    <dbReference type="NCBI Taxonomy" id="4170"/>
    <lineage>
        <taxon>Eukaryota</taxon>
        <taxon>Viridiplantae</taxon>
        <taxon>Streptophyta</taxon>
        <taxon>Embryophyta</taxon>
        <taxon>Tracheophyta</taxon>
        <taxon>Spermatophyta</taxon>
        <taxon>Magnoliopsida</taxon>
        <taxon>eudicotyledons</taxon>
        <taxon>Gunneridae</taxon>
        <taxon>Pentapetalae</taxon>
        <taxon>asterids</taxon>
        <taxon>lamiids</taxon>
        <taxon>Lamiales</taxon>
        <taxon>Orobanchaceae</taxon>
        <taxon>Buchnereae</taxon>
        <taxon>Striga</taxon>
    </lineage>
</organism>
<dbReference type="InterPro" id="IPR044890">
    <property type="entry name" value="TMEM14_sf"/>
</dbReference>
<dbReference type="AlphaFoldDB" id="A0A5A7P4N6"/>
<keyword evidence="9" id="KW-1185">Reference proteome</keyword>
<name>A0A5A7P4N6_STRAF</name>
<protein>
    <submittedName>
        <fullName evidence="8">Transmembrane proteins 14C</fullName>
    </submittedName>
</protein>
<dbReference type="EMBL" id="BKCP01002002">
    <property type="protein sequence ID" value="GER27597.1"/>
    <property type="molecule type" value="Genomic_DNA"/>
</dbReference>
<dbReference type="InterPro" id="IPR005349">
    <property type="entry name" value="TMEM14"/>
</dbReference>
<gene>
    <name evidence="8" type="ORF">STAS_03318</name>
</gene>
<keyword evidence="4 7" id="KW-1133">Transmembrane helix</keyword>
<dbReference type="GO" id="GO:0009706">
    <property type="term" value="C:chloroplast inner membrane"/>
    <property type="evidence" value="ECO:0007669"/>
    <property type="project" value="TreeGrafter"/>
</dbReference>
<proteinExistence type="inferred from homology"/>
<evidence type="ECO:0000256" key="5">
    <source>
        <dbReference type="ARBA" id="ARBA00023136"/>
    </source>
</evidence>
<evidence type="ECO:0000256" key="1">
    <source>
        <dbReference type="ARBA" id="ARBA00004370"/>
    </source>
</evidence>
<dbReference type="GO" id="GO:0015245">
    <property type="term" value="F:fatty acid transmembrane transporter activity"/>
    <property type="evidence" value="ECO:0007669"/>
    <property type="project" value="TreeGrafter"/>
</dbReference>
<feature type="transmembrane region" description="Helical" evidence="7">
    <location>
        <begin position="182"/>
        <end position="201"/>
    </location>
</feature>
<dbReference type="PANTHER" id="PTHR12668:SF37">
    <property type="entry name" value="PROTEIN FATTY ACID EXPORT 2, CHLOROPLASTIC"/>
    <property type="match status" value="1"/>
</dbReference>
<evidence type="ECO:0000256" key="6">
    <source>
        <dbReference type="SAM" id="MobiDB-lite"/>
    </source>
</evidence>
<feature type="compositionally biased region" description="Gly residues" evidence="6">
    <location>
        <begin position="96"/>
        <end position="111"/>
    </location>
</feature>
<dbReference type="Proteomes" id="UP000325081">
    <property type="component" value="Unassembled WGS sequence"/>
</dbReference>
<feature type="compositionally biased region" description="Low complexity" evidence="6">
    <location>
        <begin position="1"/>
        <end position="16"/>
    </location>
</feature>
<evidence type="ECO:0000256" key="3">
    <source>
        <dbReference type="ARBA" id="ARBA00022692"/>
    </source>
</evidence>
<accession>A0A5A7P4N6</accession>
<evidence type="ECO:0000256" key="4">
    <source>
        <dbReference type="ARBA" id="ARBA00022989"/>
    </source>
</evidence>
<comment type="caution">
    <text evidence="8">The sequence shown here is derived from an EMBL/GenBank/DDBJ whole genome shotgun (WGS) entry which is preliminary data.</text>
</comment>
<feature type="region of interest" description="Disordered" evidence="6">
    <location>
        <begin position="78"/>
        <end position="127"/>
    </location>
</feature>
<feature type="transmembrane region" description="Helical" evidence="7">
    <location>
        <begin position="158"/>
        <end position="175"/>
    </location>
</feature>
<evidence type="ECO:0000313" key="9">
    <source>
        <dbReference type="Proteomes" id="UP000325081"/>
    </source>
</evidence>
<comment type="subcellular location">
    <subcellularLocation>
        <location evidence="1">Membrane</location>
    </subcellularLocation>
</comment>
<feature type="transmembrane region" description="Helical" evidence="7">
    <location>
        <begin position="207"/>
        <end position="229"/>
    </location>
</feature>